<dbReference type="EMBL" id="KB445573">
    <property type="protein sequence ID" value="EMD93607.1"/>
    <property type="molecule type" value="Genomic_DNA"/>
</dbReference>
<evidence type="ECO:0000256" key="1">
    <source>
        <dbReference type="ARBA" id="ARBA00009993"/>
    </source>
</evidence>
<keyword evidence="6" id="KW-1185">Reference proteome</keyword>
<name>M2V0W5_COCH5</name>
<dbReference type="HOGENOM" id="CLU_674397_0_0_1"/>
<organism evidence="5 6">
    <name type="scientific">Cochliobolus heterostrophus (strain C5 / ATCC 48332 / race O)</name>
    <name type="common">Southern corn leaf blight fungus</name>
    <name type="synonym">Bipolaris maydis</name>
    <dbReference type="NCBI Taxonomy" id="701091"/>
    <lineage>
        <taxon>Eukaryota</taxon>
        <taxon>Fungi</taxon>
        <taxon>Dikarya</taxon>
        <taxon>Ascomycota</taxon>
        <taxon>Pezizomycotina</taxon>
        <taxon>Dothideomycetes</taxon>
        <taxon>Pleosporomycetidae</taxon>
        <taxon>Pleosporales</taxon>
        <taxon>Pleosporineae</taxon>
        <taxon>Pleosporaceae</taxon>
        <taxon>Bipolaris</taxon>
    </lineage>
</organism>
<dbReference type="Gene3D" id="3.30.710.10">
    <property type="entry name" value="Potassium Channel Kv1.1, Chain A"/>
    <property type="match status" value="1"/>
</dbReference>
<dbReference type="AlphaFoldDB" id="M2V0W5"/>
<dbReference type="SMART" id="SM00512">
    <property type="entry name" value="Skp1"/>
    <property type="match status" value="1"/>
</dbReference>
<comment type="similarity">
    <text evidence="1">Belongs to the SKP1 family.</text>
</comment>
<feature type="domain" description="SKP1 component POZ" evidence="4">
    <location>
        <begin position="6"/>
        <end position="70"/>
    </location>
</feature>
<reference evidence="6" key="2">
    <citation type="journal article" date="2013" name="PLoS Genet.">
        <title>Comparative genome structure, secondary metabolite, and effector coding capacity across Cochliobolus pathogens.</title>
        <authorList>
            <person name="Condon B.J."/>
            <person name="Leng Y."/>
            <person name="Wu D."/>
            <person name="Bushley K.E."/>
            <person name="Ohm R.A."/>
            <person name="Otillar R."/>
            <person name="Martin J."/>
            <person name="Schackwitz W."/>
            <person name="Grimwood J."/>
            <person name="MohdZainudin N."/>
            <person name="Xue C."/>
            <person name="Wang R."/>
            <person name="Manning V.A."/>
            <person name="Dhillon B."/>
            <person name="Tu Z.J."/>
            <person name="Steffenson B.J."/>
            <person name="Salamov A."/>
            <person name="Sun H."/>
            <person name="Lowry S."/>
            <person name="LaButti K."/>
            <person name="Han J."/>
            <person name="Copeland A."/>
            <person name="Lindquist E."/>
            <person name="Barry K."/>
            <person name="Schmutz J."/>
            <person name="Baker S.E."/>
            <person name="Ciuffetti L.M."/>
            <person name="Grigoriev I.V."/>
            <person name="Zhong S."/>
            <person name="Turgeon B.G."/>
        </authorList>
    </citation>
    <scope>NUCLEOTIDE SEQUENCE [LARGE SCALE GENOMIC DNA]</scope>
    <source>
        <strain evidence="6">C5 / ATCC 48332 / race O</strain>
    </source>
</reference>
<evidence type="ECO:0000313" key="5">
    <source>
        <dbReference type="EMBL" id="EMD93607.1"/>
    </source>
</evidence>
<dbReference type="STRING" id="701091.M2V0W5"/>
<dbReference type="eggNOG" id="KOG1724">
    <property type="taxonomic scope" value="Eukaryota"/>
</dbReference>
<dbReference type="SUPFAM" id="SSF81382">
    <property type="entry name" value="Skp1 dimerisation domain-like"/>
    <property type="match status" value="1"/>
</dbReference>
<protein>
    <recommendedName>
        <fullName evidence="4">SKP1 component POZ domain-containing protein</fullName>
    </recommendedName>
</protein>
<evidence type="ECO:0000313" key="6">
    <source>
        <dbReference type="Proteomes" id="UP000016936"/>
    </source>
</evidence>
<dbReference type="InterPro" id="IPR016897">
    <property type="entry name" value="SKP1"/>
</dbReference>
<dbReference type="InterPro" id="IPR011333">
    <property type="entry name" value="SKP1/BTB/POZ_sf"/>
</dbReference>
<gene>
    <name evidence="5" type="ORF">COCHEDRAFT_1028772</name>
</gene>
<dbReference type="InterPro" id="IPR001232">
    <property type="entry name" value="SKP1-like"/>
</dbReference>
<accession>M2V0W5</accession>
<dbReference type="PANTHER" id="PTHR11165">
    <property type="entry name" value="SKP1"/>
    <property type="match status" value="1"/>
</dbReference>
<dbReference type="Pfam" id="PF03931">
    <property type="entry name" value="Skp1_POZ"/>
    <property type="match status" value="1"/>
</dbReference>
<dbReference type="InterPro" id="IPR036296">
    <property type="entry name" value="SKP1-like_dim_sf"/>
</dbReference>
<dbReference type="SUPFAM" id="SSF54695">
    <property type="entry name" value="POZ domain"/>
    <property type="match status" value="1"/>
</dbReference>
<keyword evidence="2" id="KW-0833">Ubl conjugation pathway</keyword>
<comment type="function">
    <text evidence="3">Essential component of the SCF (SKP1-CUL1-F-box protein) E3 ubiquitin ligase complexes, which mediate the ubiquitination and subsequent proteasomal degradation of target proteins. Controls sulfur metabolite repression, probably by mediating the inactivation or degradation of the metR transcription factor.</text>
</comment>
<evidence type="ECO:0000256" key="2">
    <source>
        <dbReference type="ARBA" id="ARBA00022786"/>
    </source>
</evidence>
<dbReference type="Proteomes" id="UP000016936">
    <property type="component" value="Unassembled WGS sequence"/>
</dbReference>
<dbReference type="GO" id="GO:0006511">
    <property type="term" value="P:ubiquitin-dependent protein catabolic process"/>
    <property type="evidence" value="ECO:0007669"/>
    <property type="project" value="InterPro"/>
</dbReference>
<dbReference type="InterPro" id="IPR016073">
    <property type="entry name" value="Skp1_comp_POZ"/>
</dbReference>
<evidence type="ECO:0000259" key="4">
    <source>
        <dbReference type="Pfam" id="PF03931"/>
    </source>
</evidence>
<evidence type="ECO:0000256" key="3">
    <source>
        <dbReference type="ARBA" id="ARBA00045385"/>
    </source>
</evidence>
<reference evidence="5 6" key="1">
    <citation type="journal article" date="2012" name="PLoS Pathog.">
        <title>Diverse lifestyles and strategies of plant pathogenesis encoded in the genomes of eighteen Dothideomycetes fungi.</title>
        <authorList>
            <person name="Ohm R.A."/>
            <person name="Feau N."/>
            <person name="Henrissat B."/>
            <person name="Schoch C.L."/>
            <person name="Horwitz B.A."/>
            <person name="Barry K.W."/>
            <person name="Condon B.J."/>
            <person name="Copeland A.C."/>
            <person name="Dhillon B."/>
            <person name="Glaser F."/>
            <person name="Hesse C.N."/>
            <person name="Kosti I."/>
            <person name="LaButti K."/>
            <person name="Lindquist E.A."/>
            <person name="Lucas S."/>
            <person name="Salamov A.A."/>
            <person name="Bradshaw R.E."/>
            <person name="Ciuffetti L."/>
            <person name="Hamelin R.C."/>
            <person name="Kema G.H.J."/>
            <person name="Lawrence C."/>
            <person name="Scott J.A."/>
            <person name="Spatafora J.W."/>
            <person name="Turgeon B.G."/>
            <person name="de Wit P.J.G.M."/>
            <person name="Zhong S."/>
            <person name="Goodwin S.B."/>
            <person name="Grigoriev I.V."/>
        </authorList>
    </citation>
    <scope>NUCLEOTIDE SEQUENCE [LARGE SCALE GENOMIC DNA]</scope>
    <source>
        <strain evidence="6">C5 / ATCC 48332 / race O</strain>
    </source>
</reference>
<proteinExistence type="inferred from homology"/>
<sequence>MSGQNLTLTASDGTEFVVERRVAEHSALIKDLLRDIAVDSDDEIPQGTNVPITEVDSQVLQKVLEWCRQRVAPDPARETGPWTHMDEQMEQIDNSMLIKIIKASNYLDIKALLEQSQDVASNRIRGKSPEDIKSMFRIQEYAVPPNLDFSSSASSETVTLLPYTSNFHATVTAAWQVRHMLQQILPNELANPIASSGYSPWWVKRRVDERTYHASDFSHPSVAGLYLSTDPIPYPPSEFVKMRPRRIVFQTRAADQGWVSWGGEGTFNNSHTWFEASILRPLTDRVASSGNFTALEDDEKLSEPFRNAESAREMLNEKGWDFVYSDNGEFTWRVCNNITAQREFQDYRNEWRRSVDTVVQDPRALGEGKGFLDLLEPGHLVVLWARAEYGGWVHYVEAATVEIELELL</sequence>